<feature type="transmembrane region" description="Helical" evidence="1">
    <location>
        <begin position="26"/>
        <end position="48"/>
    </location>
</feature>
<keyword evidence="1" id="KW-0812">Transmembrane</keyword>
<keyword evidence="1" id="KW-0472">Membrane</keyword>
<sequence>MQYTKSVLEEQLKIGEKLAVGWPWRLLLLTIIIFAILTAIYFGMIFGYKPYLNSQIKNLDKEIDVLNQAIDESQQKNLTDFYSQVINVKNLLDRHPTPSKVFEFLEKNTSDKIYYISLNLSLDEKDLKLEGSALDYGALAQQLELFNRAPETEKVFLQDSKLSEEKIRFSIRLIFKPELIR</sequence>
<dbReference type="InterPro" id="IPR007813">
    <property type="entry name" value="PilN"/>
</dbReference>
<evidence type="ECO:0000256" key="1">
    <source>
        <dbReference type="SAM" id="Phobius"/>
    </source>
</evidence>
<accession>A0A2M7B573</accession>
<proteinExistence type="predicted"/>
<evidence type="ECO:0000313" key="2">
    <source>
        <dbReference type="EMBL" id="PIU98278.1"/>
    </source>
</evidence>
<gene>
    <name evidence="2" type="ORF">COS61_02295</name>
</gene>
<dbReference type="EMBL" id="PEVJ01000055">
    <property type="protein sequence ID" value="PIU98278.1"/>
    <property type="molecule type" value="Genomic_DNA"/>
</dbReference>
<organism evidence="2 3">
    <name type="scientific">Candidatus Wolfebacteria bacterium CG03_land_8_20_14_0_80_40_12</name>
    <dbReference type="NCBI Taxonomy" id="1975069"/>
    <lineage>
        <taxon>Bacteria</taxon>
        <taxon>Candidatus Wolfeibacteriota</taxon>
    </lineage>
</organism>
<comment type="caution">
    <text evidence="2">The sequence shown here is derived from an EMBL/GenBank/DDBJ whole genome shotgun (WGS) entry which is preliminary data.</text>
</comment>
<protein>
    <recommendedName>
        <fullName evidence="4">PilN domain-containing protein</fullName>
    </recommendedName>
</protein>
<reference evidence="3" key="1">
    <citation type="submission" date="2017-09" db="EMBL/GenBank/DDBJ databases">
        <title>Depth-based differentiation of microbial function through sediment-hosted aquifers and enrichment of novel symbionts in the deep terrestrial subsurface.</title>
        <authorList>
            <person name="Probst A.J."/>
            <person name="Ladd B."/>
            <person name="Jarett J.K."/>
            <person name="Geller-Mcgrath D.E."/>
            <person name="Sieber C.M.K."/>
            <person name="Emerson J.B."/>
            <person name="Anantharaman K."/>
            <person name="Thomas B.C."/>
            <person name="Malmstrom R."/>
            <person name="Stieglmeier M."/>
            <person name="Klingl A."/>
            <person name="Woyke T."/>
            <person name="Ryan C.M."/>
            <person name="Banfield J.F."/>
        </authorList>
    </citation>
    <scope>NUCLEOTIDE SEQUENCE [LARGE SCALE GENOMIC DNA]</scope>
</reference>
<dbReference type="AlphaFoldDB" id="A0A2M7B573"/>
<keyword evidence="1" id="KW-1133">Transmembrane helix</keyword>
<name>A0A2M7B573_9BACT</name>
<evidence type="ECO:0008006" key="4">
    <source>
        <dbReference type="Google" id="ProtNLM"/>
    </source>
</evidence>
<evidence type="ECO:0000313" key="3">
    <source>
        <dbReference type="Proteomes" id="UP000228949"/>
    </source>
</evidence>
<dbReference type="Proteomes" id="UP000228949">
    <property type="component" value="Unassembled WGS sequence"/>
</dbReference>
<dbReference type="Pfam" id="PF05137">
    <property type="entry name" value="PilN"/>
    <property type="match status" value="1"/>
</dbReference>